<reference evidence="10" key="2">
    <citation type="submission" date="2025-09" db="UniProtKB">
        <authorList>
            <consortium name="Ensembl"/>
        </authorList>
    </citation>
    <scope>IDENTIFICATION</scope>
</reference>
<dbReference type="Pfam" id="PF01529">
    <property type="entry name" value="DHHC"/>
    <property type="match status" value="1"/>
</dbReference>
<protein>
    <recommendedName>
        <fullName evidence="7">Palmitoyltransferase</fullName>
        <ecNumber evidence="7">2.3.1.225</ecNumber>
    </recommendedName>
</protein>
<feature type="transmembrane region" description="Helical" evidence="7">
    <location>
        <begin position="53"/>
        <end position="75"/>
    </location>
</feature>
<evidence type="ECO:0000259" key="9">
    <source>
        <dbReference type="Pfam" id="PF01529"/>
    </source>
</evidence>
<comment type="catalytic activity">
    <reaction evidence="7">
        <text>L-cysteinyl-[protein] + hexadecanoyl-CoA = S-hexadecanoyl-L-cysteinyl-[protein] + CoA</text>
        <dbReference type="Rhea" id="RHEA:36683"/>
        <dbReference type="Rhea" id="RHEA-COMP:10131"/>
        <dbReference type="Rhea" id="RHEA-COMP:11032"/>
        <dbReference type="ChEBI" id="CHEBI:29950"/>
        <dbReference type="ChEBI" id="CHEBI:57287"/>
        <dbReference type="ChEBI" id="CHEBI:57379"/>
        <dbReference type="ChEBI" id="CHEBI:74151"/>
        <dbReference type="EC" id="2.3.1.225"/>
    </reaction>
</comment>
<evidence type="ECO:0000256" key="5">
    <source>
        <dbReference type="ARBA" id="ARBA00023136"/>
    </source>
</evidence>
<feature type="domain" description="Palmitoyltransferase DHHC" evidence="9">
    <location>
        <begin position="106"/>
        <end position="215"/>
    </location>
</feature>
<dbReference type="EC" id="2.3.1.225" evidence="7"/>
<keyword evidence="11" id="KW-1185">Reference proteome</keyword>
<keyword evidence="6 7" id="KW-0012">Acyltransferase</keyword>
<evidence type="ECO:0000256" key="3">
    <source>
        <dbReference type="ARBA" id="ARBA00022692"/>
    </source>
</evidence>
<evidence type="ECO:0000256" key="8">
    <source>
        <dbReference type="SAM" id="MobiDB-lite"/>
    </source>
</evidence>
<dbReference type="Ensembl" id="ENSSVLT00005020352.1">
    <property type="protein sequence ID" value="ENSSVLP00005018285.1"/>
    <property type="gene ID" value="ENSSVLG00005014628.1"/>
</dbReference>
<proteinExistence type="inferred from homology"/>
<evidence type="ECO:0000256" key="2">
    <source>
        <dbReference type="ARBA" id="ARBA00022679"/>
    </source>
</evidence>
<feature type="region of interest" description="Disordered" evidence="8">
    <location>
        <begin position="290"/>
        <end position="310"/>
    </location>
</feature>
<evidence type="ECO:0000256" key="1">
    <source>
        <dbReference type="ARBA" id="ARBA00004141"/>
    </source>
</evidence>
<keyword evidence="4 7" id="KW-1133">Transmembrane helix</keyword>
<dbReference type="PANTHER" id="PTHR22883">
    <property type="entry name" value="ZINC FINGER DHHC DOMAIN CONTAINING PROTEIN"/>
    <property type="match status" value="1"/>
</dbReference>
<feature type="compositionally biased region" description="Polar residues" evidence="8">
    <location>
        <begin position="290"/>
        <end position="303"/>
    </location>
</feature>
<evidence type="ECO:0000256" key="4">
    <source>
        <dbReference type="ARBA" id="ARBA00022989"/>
    </source>
</evidence>
<reference evidence="10" key="1">
    <citation type="submission" date="2025-08" db="UniProtKB">
        <authorList>
            <consortium name="Ensembl"/>
        </authorList>
    </citation>
    <scope>IDENTIFICATION</scope>
</reference>
<keyword evidence="5 7" id="KW-0472">Membrane</keyword>
<dbReference type="AlphaFoldDB" id="A0A8D2D1J7"/>
<comment type="subcellular location">
    <subcellularLocation>
        <location evidence="1">Membrane</location>
        <topology evidence="1">Multi-pass membrane protein</topology>
    </subcellularLocation>
</comment>
<name>A0A8D2D1J7_SCIVU</name>
<feature type="transmembrane region" description="Helical" evidence="7">
    <location>
        <begin position="21"/>
        <end position="41"/>
    </location>
</feature>
<organism evidence="10 11">
    <name type="scientific">Sciurus vulgaris</name>
    <name type="common">Eurasian red squirrel</name>
    <dbReference type="NCBI Taxonomy" id="55149"/>
    <lineage>
        <taxon>Eukaryota</taxon>
        <taxon>Metazoa</taxon>
        <taxon>Chordata</taxon>
        <taxon>Craniata</taxon>
        <taxon>Vertebrata</taxon>
        <taxon>Euteleostomi</taxon>
        <taxon>Mammalia</taxon>
        <taxon>Eutheria</taxon>
        <taxon>Euarchontoglires</taxon>
        <taxon>Glires</taxon>
        <taxon>Rodentia</taxon>
        <taxon>Sciuromorpha</taxon>
        <taxon>Sciuridae</taxon>
        <taxon>Sciurinae</taxon>
        <taxon>Sciurini</taxon>
        <taxon>Sciurus</taxon>
    </lineage>
</organism>
<feature type="transmembrane region" description="Helical" evidence="7">
    <location>
        <begin position="186"/>
        <end position="208"/>
    </location>
</feature>
<dbReference type="GO" id="GO:0005783">
    <property type="term" value="C:endoplasmic reticulum"/>
    <property type="evidence" value="ECO:0007669"/>
    <property type="project" value="TreeGrafter"/>
</dbReference>
<dbReference type="GO" id="GO:0016020">
    <property type="term" value="C:membrane"/>
    <property type="evidence" value="ECO:0007669"/>
    <property type="project" value="UniProtKB-SubCell"/>
</dbReference>
<evidence type="ECO:0000313" key="11">
    <source>
        <dbReference type="Proteomes" id="UP000694564"/>
    </source>
</evidence>
<dbReference type="InterPro" id="IPR001594">
    <property type="entry name" value="Palmitoyltrfase_DHHC"/>
</dbReference>
<dbReference type="GeneTree" id="ENSGT00940000161784"/>
<dbReference type="PANTHER" id="PTHR22883:SF326">
    <property type="entry name" value="PALMITOYLTRANSFERASE ZDHHC19"/>
    <property type="match status" value="1"/>
</dbReference>
<dbReference type="Proteomes" id="UP000694564">
    <property type="component" value="Chromosome 10"/>
</dbReference>
<accession>A0A8D2D1J7</accession>
<comment type="similarity">
    <text evidence="7">Belongs to the DHHC palmitoyltransferase family.</text>
</comment>
<dbReference type="OrthoDB" id="4096362at2759"/>
<feature type="transmembrane region" description="Helical" evidence="7">
    <location>
        <begin position="150"/>
        <end position="174"/>
    </location>
</feature>
<sequence length="310" mass="34985">MFSMDVKPPTQPVVGNSWLMPSVMAAFNVVMMVMFSGFFFIFPCRWLFQTGEWAYLVITGPLFLVTLGSIIYLNFADPGIMHRGSLEEDPRSCYMARVKHRAFCLQWCAKCSFHSPPRTVHCPRCDICVEEFDHHNGWVNNCVGRRNIRIYLVMLGFLSLYLGALLGTCLIFILRTKHLSLSLDKVMTFVVVVPVAVALLPVILRLVIQAVAVSTARRPYQRKSQSFEGDNPFDRGCINNCYATLCTPLGPKYMSEAVWFQREEGTEWEPMEALRAQRYSPVHRPKDLPGSNSTYGFGQNSAGSGEASVI</sequence>
<dbReference type="PROSITE" id="PS50216">
    <property type="entry name" value="DHHC"/>
    <property type="match status" value="1"/>
</dbReference>
<dbReference type="GO" id="GO:0006612">
    <property type="term" value="P:protein targeting to membrane"/>
    <property type="evidence" value="ECO:0007669"/>
    <property type="project" value="TreeGrafter"/>
</dbReference>
<dbReference type="InterPro" id="IPR039859">
    <property type="entry name" value="PFA4/ZDH16/20/ERF2-like"/>
</dbReference>
<evidence type="ECO:0000256" key="7">
    <source>
        <dbReference type="RuleBase" id="RU079119"/>
    </source>
</evidence>
<keyword evidence="2 7" id="KW-0808">Transferase</keyword>
<comment type="domain">
    <text evidence="7">The DHHC domain is required for palmitoyltransferase activity.</text>
</comment>
<keyword evidence="3 7" id="KW-0812">Transmembrane</keyword>
<dbReference type="GO" id="GO:0005794">
    <property type="term" value="C:Golgi apparatus"/>
    <property type="evidence" value="ECO:0007669"/>
    <property type="project" value="TreeGrafter"/>
</dbReference>
<evidence type="ECO:0000256" key="6">
    <source>
        <dbReference type="ARBA" id="ARBA00023315"/>
    </source>
</evidence>
<dbReference type="GO" id="GO:0019706">
    <property type="term" value="F:protein-cysteine S-palmitoyltransferase activity"/>
    <property type="evidence" value="ECO:0007669"/>
    <property type="project" value="UniProtKB-EC"/>
</dbReference>
<evidence type="ECO:0000313" key="10">
    <source>
        <dbReference type="Ensembl" id="ENSSVLP00005018285.1"/>
    </source>
</evidence>